<dbReference type="EMBL" id="JALJRB010000006">
    <property type="protein sequence ID" value="MCJ8500313.1"/>
    <property type="molecule type" value="Genomic_DNA"/>
</dbReference>
<keyword evidence="3" id="KW-0067">ATP-binding</keyword>
<evidence type="ECO:0000313" key="6">
    <source>
        <dbReference type="Proteomes" id="UP001165427"/>
    </source>
</evidence>
<dbReference type="RefSeq" id="WP_246904343.1">
    <property type="nucleotide sequence ID" value="NZ_JALJRB010000006.1"/>
</dbReference>
<dbReference type="Gene3D" id="3.40.50.620">
    <property type="entry name" value="HUPs"/>
    <property type="match status" value="1"/>
</dbReference>
<gene>
    <name evidence="5" type="ORF">MRX98_06975</name>
</gene>
<proteinExistence type="inferred from homology"/>
<evidence type="ECO:0000259" key="4">
    <source>
        <dbReference type="Pfam" id="PF00582"/>
    </source>
</evidence>
<comment type="similarity">
    <text evidence="1">Belongs to the universal stress protein A family.</text>
</comment>
<name>A0AA41R2B8_9BACT</name>
<dbReference type="PRINTS" id="PR01438">
    <property type="entry name" value="UNVRSLSTRESS"/>
</dbReference>
<organism evidence="5 6">
    <name type="scientific">Desulfatitalea alkaliphila</name>
    <dbReference type="NCBI Taxonomy" id="2929485"/>
    <lineage>
        <taxon>Bacteria</taxon>
        <taxon>Pseudomonadati</taxon>
        <taxon>Thermodesulfobacteriota</taxon>
        <taxon>Desulfobacteria</taxon>
        <taxon>Desulfobacterales</taxon>
        <taxon>Desulfosarcinaceae</taxon>
        <taxon>Desulfatitalea</taxon>
    </lineage>
</organism>
<dbReference type="AlphaFoldDB" id="A0AA41R2B8"/>
<dbReference type="PANTHER" id="PTHR46268:SF27">
    <property type="entry name" value="UNIVERSAL STRESS PROTEIN RV2623"/>
    <property type="match status" value="1"/>
</dbReference>
<keyword evidence="6" id="KW-1185">Reference proteome</keyword>
<dbReference type="CDD" id="cd00293">
    <property type="entry name" value="USP-like"/>
    <property type="match status" value="1"/>
</dbReference>
<evidence type="ECO:0000313" key="5">
    <source>
        <dbReference type="EMBL" id="MCJ8500313.1"/>
    </source>
</evidence>
<dbReference type="SUPFAM" id="SSF52402">
    <property type="entry name" value="Adenine nucleotide alpha hydrolases-like"/>
    <property type="match status" value="1"/>
</dbReference>
<dbReference type="Pfam" id="PF00582">
    <property type="entry name" value="Usp"/>
    <property type="match status" value="1"/>
</dbReference>
<dbReference type="InterPro" id="IPR006016">
    <property type="entry name" value="UspA"/>
</dbReference>
<dbReference type="InterPro" id="IPR006015">
    <property type="entry name" value="Universal_stress_UspA"/>
</dbReference>
<dbReference type="PANTHER" id="PTHR46268">
    <property type="entry name" value="STRESS RESPONSE PROTEIN NHAX"/>
    <property type="match status" value="1"/>
</dbReference>
<reference evidence="5" key="1">
    <citation type="submission" date="2022-04" db="EMBL/GenBank/DDBJ databases">
        <title>Desulfatitalea alkaliphila sp. nov., a novel anaerobic sulfate-reducing bacterium isolated from terrestrial mud volcano, Taman Peninsula, Russia.</title>
        <authorList>
            <person name="Khomyakova M.A."/>
            <person name="Merkel A.Y."/>
            <person name="Slobodkin A.I."/>
        </authorList>
    </citation>
    <scope>NUCLEOTIDE SEQUENCE</scope>
    <source>
        <strain evidence="5">M08but</strain>
    </source>
</reference>
<dbReference type="GO" id="GO:0005524">
    <property type="term" value="F:ATP binding"/>
    <property type="evidence" value="ECO:0007669"/>
    <property type="project" value="UniProtKB-KW"/>
</dbReference>
<dbReference type="InterPro" id="IPR014729">
    <property type="entry name" value="Rossmann-like_a/b/a_fold"/>
</dbReference>
<comment type="caution">
    <text evidence="5">The sequence shown here is derived from an EMBL/GenBank/DDBJ whole genome shotgun (WGS) entry which is preliminary data.</text>
</comment>
<protein>
    <submittedName>
        <fullName evidence="5">Universal stress protein</fullName>
    </submittedName>
</protein>
<evidence type="ECO:0000256" key="2">
    <source>
        <dbReference type="ARBA" id="ARBA00022741"/>
    </source>
</evidence>
<accession>A0AA41R2B8</accession>
<feature type="domain" description="UspA" evidence="4">
    <location>
        <begin position="6"/>
        <end position="169"/>
    </location>
</feature>
<dbReference type="Proteomes" id="UP001165427">
    <property type="component" value="Unassembled WGS sequence"/>
</dbReference>
<evidence type="ECO:0000256" key="3">
    <source>
        <dbReference type="ARBA" id="ARBA00022840"/>
    </source>
</evidence>
<evidence type="ECO:0000256" key="1">
    <source>
        <dbReference type="ARBA" id="ARBA00008791"/>
    </source>
</evidence>
<sequence>MFEKINTILFATNLSPSCRAAFEAAIALSAKYQAELVLLHVIDRDVPMHVEEHLRAVLGPEKYAALAEEHQQDARQALIGKMSSESLLHTALRQYCEEAGLKELNSGLRAHQIVVAEGDVKTEVLSQADRYECDLIVIGARKGFLKNNSMGSVVKGVMRKAKIPVLFVPPRKEDEA</sequence>
<keyword evidence="2" id="KW-0547">Nucleotide-binding</keyword>